<reference evidence="2 3" key="1">
    <citation type="submission" date="2020-08" db="EMBL/GenBank/DDBJ databases">
        <title>Sequencing the genomes of 1000 actinobacteria strains.</title>
        <authorList>
            <person name="Klenk H.-P."/>
        </authorList>
    </citation>
    <scope>NUCLEOTIDE SEQUENCE [LARGE SCALE GENOMIC DNA]</scope>
    <source>
        <strain evidence="2 3">DSM 43675</strain>
    </source>
</reference>
<evidence type="ECO:0000313" key="3">
    <source>
        <dbReference type="Proteomes" id="UP000546324"/>
    </source>
</evidence>
<name>A0A7X0FWV0_9ACTN</name>
<keyword evidence="1" id="KW-0472">Membrane</keyword>
<comment type="caution">
    <text evidence="2">The sequence shown here is derived from an EMBL/GenBank/DDBJ whole genome shotgun (WGS) entry which is preliminary data.</text>
</comment>
<gene>
    <name evidence="2" type="ORF">BKA00_001260</name>
</gene>
<dbReference type="Proteomes" id="UP000546324">
    <property type="component" value="Unassembled WGS sequence"/>
</dbReference>
<evidence type="ECO:0000313" key="2">
    <source>
        <dbReference type="EMBL" id="MBB6394346.1"/>
    </source>
</evidence>
<keyword evidence="3" id="KW-1185">Reference proteome</keyword>
<keyword evidence="1" id="KW-1133">Transmembrane helix</keyword>
<dbReference type="RefSeq" id="WP_185024011.1">
    <property type="nucleotide sequence ID" value="NZ_JACHMQ010000001.1"/>
</dbReference>
<dbReference type="AlphaFoldDB" id="A0A7X0FWV0"/>
<proteinExistence type="predicted"/>
<sequence>MAKKVSYRYQVPFAPSWRTYLIPACPVVLLALLTALFWGTHHALLTASTVDAVRSGNVPSDSRPVLWVDEGLRYRVHVVGSAADPGSCALAGQNRTYPLTLDRVRHSGDSAEIKGYRWVGAFRAPATDYVAVSCDRSNEALRIKVDAPGTSLLVGLLVLWPALLIWALARIWRIRRRSTRRALTRRPPEPPAIVSEAALAFGDKAQTMVYFRNGTFVPAGTREADSATGFAKERLAAPRDARDFRTAPAGDGGWLVTFPDLTVYLTHDETKHSRTADLGRHALAKIRLDTRTPEVARIRKAETPAPRT</sequence>
<accession>A0A7X0FWV0</accession>
<feature type="transmembrane region" description="Helical" evidence="1">
    <location>
        <begin position="152"/>
        <end position="172"/>
    </location>
</feature>
<evidence type="ECO:0000256" key="1">
    <source>
        <dbReference type="SAM" id="Phobius"/>
    </source>
</evidence>
<dbReference type="EMBL" id="JACHMQ010000001">
    <property type="protein sequence ID" value="MBB6394346.1"/>
    <property type="molecule type" value="Genomic_DNA"/>
</dbReference>
<organism evidence="2 3">
    <name type="scientific">Actinomadura coerulea</name>
    <dbReference type="NCBI Taxonomy" id="46159"/>
    <lineage>
        <taxon>Bacteria</taxon>
        <taxon>Bacillati</taxon>
        <taxon>Actinomycetota</taxon>
        <taxon>Actinomycetes</taxon>
        <taxon>Streptosporangiales</taxon>
        <taxon>Thermomonosporaceae</taxon>
        <taxon>Actinomadura</taxon>
    </lineage>
</organism>
<protein>
    <submittedName>
        <fullName evidence="2">Uncharacterized protein</fullName>
    </submittedName>
</protein>
<keyword evidence="1" id="KW-0812">Transmembrane</keyword>
<feature type="transmembrane region" description="Helical" evidence="1">
    <location>
        <begin position="20"/>
        <end position="39"/>
    </location>
</feature>